<reference evidence="2 3" key="1">
    <citation type="journal article" date="2020" name="Nature">
        <title>Six reference-quality genomes reveal evolution of bat adaptations.</title>
        <authorList>
            <person name="Jebb D."/>
            <person name="Huang Z."/>
            <person name="Pippel M."/>
            <person name="Hughes G.M."/>
            <person name="Lavrichenko K."/>
            <person name="Devanna P."/>
            <person name="Winkler S."/>
            <person name="Jermiin L.S."/>
            <person name="Skirmuntt E.C."/>
            <person name="Katzourakis A."/>
            <person name="Burkitt-Gray L."/>
            <person name="Ray D.A."/>
            <person name="Sullivan K.A.M."/>
            <person name="Roscito J.G."/>
            <person name="Kirilenko B.M."/>
            <person name="Davalos L.M."/>
            <person name="Corthals A.P."/>
            <person name="Power M.L."/>
            <person name="Jones G."/>
            <person name="Ransome R.D."/>
            <person name="Dechmann D.K.N."/>
            <person name="Locatelli A.G."/>
            <person name="Puechmaille S.J."/>
            <person name="Fedrigo O."/>
            <person name="Jarvis E.D."/>
            <person name="Hiller M."/>
            <person name="Vernes S.C."/>
            <person name="Myers E.W."/>
            <person name="Teeling E.C."/>
        </authorList>
    </citation>
    <scope>NUCLEOTIDE SEQUENCE [LARGE SCALE GENOMIC DNA]</scope>
    <source>
        <strain evidence="2">Bat1K_MPI-CBG_1</strain>
    </source>
</reference>
<protein>
    <submittedName>
        <fullName evidence="2">Uncharacterized protein</fullName>
    </submittedName>
</protein>
<gene>
    <name evidence="2" type="ORF">HJG60_011188</name>
</gene>
<comment type="caution">
    <text evidence="2">The sequence shown here is derived from an EMBL/GenBank/DDBJ whole genome shotgun (WGS) entry which is preliminary data.</text>
</comment>
<dbReference type="Proteomes" id="UP000664940">
    <property type="component" value="Unassembled WGS sequence"/>
</dbReference>
<keyword evidence="1" id="KW-0812">Transmembrane</keyword>
<keyword evidence="1" id="KW-1133">Transmembrane helix</keyword>
<accession>A0A834E1F9</accession>
<dbReference type="EMBL" id="JABVXQ010000006">
    <property type="protein sequence ID" value="KAF6104170.1"/>
    <property type="molecule type" value="Genomic_DNA"/>
</dbReference>
<sequence length="121" mass="13609">MLHVPGAFLSTLHIRPPPFFIISCAIGMIIIVILKMRRPRLGEVIVPRVTSKKVNLELDPRQYSLLLAIWFMPFTGVIRSFSKQAQVTQAQVTPQISALTAYLEEAASRIVPLDMAMRAQH</sequence>
<name>A0A834E1F9_9CHIR</name>
<organism evidence="2 3">
    <name type="scientific">Phyllostomus discolor</name>
    <name type="common">pale spear-nosed bat</name>
    <dbReference type="NCBI Taxonomy" id="89673"/>
    <lineage>
        <taxon>Eukaryota</taxon>
        <taxon>Metazoa</taxon>
        <taxon>Chordata</taxon>
        <taxon>Craniata</taxon>
        <taxon>Vertebrata</taxon>
        <taxon>Euteleostomi</taxon>
        <taxon>Mammalia</taxon>
        <taxon>Eutheria</taxon>
        <taxon>Laurasiatheria</taxon>
        <taxon>Chiroptera</taxon>
        <taxon>Yangochiroptera</taxon>
        <taxon>Phyllostomidae</taxon>
        <taxon>Phyllostominae</taxon>
        <taxon>Phyllostomus</taxon>
    </lineage>
</organism>
<evidence type="ECO:0000313" key="2">
    <source>
        <dbReference type="EMBL" id="KAF6104170.1"/>
    </source>
</evidence>
<dbReference type="AlphaFoldDB" id="A0A834E1F9"/>
<evidence type="ECO:0000256" key="1">
    <source>
        <dbReference type="SAM" id="Phobius"/>
    </source>
</evidence>
<feature type="transmembrane region" description="Helical" evidence="1">
    <location>
        <begin position="17"/>
        <end position="34"/>
    </location>
</feature>
<proteinExistence type="predicted"/>
<evidence type="ECO:0000313" key="3">
    <source>
        <dbReference type="Proteomes" id="UP000664940"/>
    </source>
</evidence>
<keyword evidence="1" id="KW-0472">Membrane</keyword>